<reference evidence="2" key="1">
    <citation type="journal article" date="2019" name="Int. J. Syst. Evol. Microbiol.">
        <title>The Global Catalogue of Microorganisms (GCM) 10K type strain sequencing project: providing services to taxonomists for standard genome sequencing and annotation.</title>
        <authorList>
            <consortium name="The Broad Institute Genomics Platform"/>
            <consortium name="The Broad Institute Genome Sequencing Center for Infectious Disease"/>
            <person name="Wu L."/>
            <person name="Ma J."/>
        </authorList>
    </citation>
    <scope>NUCLEOTIDE SEQUENCE [LARGE SCALE GENOMIC DNA]</scope>
    <source>
        <strain evidence="2">CCUG 43117</strain>
    </source>
</reference>
<dbReference type="InterPro" id="IPR029058">
    <property type="entry name" value="AB_hydrolase_fold"/>
</dbReference>
<protein>
    <submittedName>
        <fullName evidence="1">RBBP9/YdeN family alpha/beta hydrolase</fullName>
    </submittedName>
</protein>
<name>A0ABW0P116_9HYPH</name>
<evidence type="ECO:0000313" key="2">
    <source>
        <dbReference type="Proteomes" id="UP001596060"/>
    </source>
</evidence>
<organism evidence="1 2">
    <name type="scientific">Bosea massiliensis</name>
    <dbReference type="NCBI Taxonomy" id="151419"/>
    <lineage>
        <taxon>Bacteria</taxon>
        <taxon>Pseudomonadati</taxon>
        <taxon>Pseudomonadota</taxon>
        <taxon>Alphaproteobacteria</taxon>
        <taxon>Hyphomicrobiales</taxon>
        <taxon>Boseaceae</taxon>
        <taxon>Bosea</taxon>
    </lineage>
</organism>
<dbReference type="GO" id="GO:0016787">
    <property type="term" value="F:hydrolase activity"/>
    <property type="evidence" value="ECO:0007669"/>
    <property type="project" value="UniProtKB-KW"/>
</dbReference>
<keyword evidence="1" id="KW-0378">Hydrolase</keyword>
<dbReference type="RefSeq" id="WP_066735297.1">
    <property type="nucleotide sequence ID" value="NZ_JBHSLU010000026.1"/>
</dbReference>
<dbReference type="EMBL" id="JBHSLU010000026">
    <property type="protein sequence ID" value="MFC5505946.1"/>
    <property type="molecule type" value="Genomic_DNA"/>
</dbReference>
<sequence length="192" mass="20682">MKTSDTDILIVPGWSGSGPDHWQSRWVAKLSTARVVEQEDWHVPSRLWAERIVAAVRAATRPVVLVGHSCGVSAIAHAAEHLHPGEVAGAFLVAPAAERAKRDLPGMTPAFAAHRRETLPFRSVLIASSNDPYCTPDEAKELAEAWGSEFVDAGESGHLNTESGHGPWPDGLLRFAGFLRSLTAVPQRSIQG</sequence>
<dbReference type="SUPFAM" id="SSF53474">
    <property type="entry name" value="alpha/beta-Hydrolases"/>
    <property type="match status" value="1"/>
</dbReference>
<evidence type="ECO:0000313" key="1">
    <source>
        <dbReference type="EMBL" id="MFC5505946.1"/>
    </source>
</evidence>
<comment type="caution">
    <text evidence="1">The sequence shown here is derived from an EMBL/GenBank/DDBJ whole genome shotgun (WGS) entry which is preliminary data.</text>
</comment>
<dbReference type="InterPro" id="IPR010662">
    <property type="entry name" value="RBBP9/YdeN"/>
</dbReference>
<dbReference type="Gene3D" id="3.40.50.1820">
    <property type="entry name" value="alpha/beta hydrolase"/>
    <property type="match status" value="1"/>
</dbReference>
<dbReference type="Proteomes" id="UP001596060">
    <property type="component" value="Unassembled WGS sequence"/>
</dbReference>
<gene>
    <name evidence="1" type="ORF">ACFPN9_11820</name>
</gene>
<keyword evidence="2" id="KW-1185">Reference proteome</keyword>
<dbReference type="Pfam" id="PF06821">
    <property type="entry name" value="Ser_hydrolase"/>
    <property type="match status" value="1"/>
</dbReference>
<accession>A0ABW0P116</accession>
<proteinExistence type="predicted"/>